<evidence type="ECO:0000313" key="2">
    <source>
        <dbReference type="Proteomes" id="UP000289856"/>
    </source>
</evidence>
<reference evidence="1 2" key="1">
    <citation type="submission" date="2019-01" db="EMBL/GenBank/DDBJ databases">
        <title>Complete genome sequence of Cohnella hallensis HS21 isolated from Korean fir (Abies koreana) rhizospheric soil.</title>
        <authorList>
            <person name="Jiang L."/>
            <person name="Kang S.W."/>
            <person name="Kim S."/>
            <person name="Jung J."/>
            <person name="Kim C.Y."/>
            <person name="Kim D.H."/>
            <person name="Kim S.W."/>
            <person name="Lee J."/>
        </authorList>
    </citation>
    <scope>NUCLEOTIDE SEQUENCE [LARGE SCALE GENOMIC DNA]</scope>
    <source>
        <strain evidence="1 2">HS21</strain>
    </source>
</reference>
<dbReference type="RefSeq" id="WP_130607012.1">
    <property type="nucleotide sequence ID" value="NZ_AP019400.1"/>
</dbReference>
<dbReference type="OrthoDB" id="9897760at2"/>
<dbReference type="KEGG" id="cohn:KCTCHS21_18640"/>
<organism evidence="1 2">
    <name type="scientific">Cohnella abietis</name>
    <dbReference type="NCBI Taxonomy" id="2507935"/>
    <lineage>
        <taxon>Bacteria</taxon>
        <taxon>Bacillati</taxon>
        <taxon>Bacillota</taxon>
        <taxon>Bacilli</taxon>
        <taxon>Bacillales</taxon>
        <taxon>Paenibacillaceae</taxon>
        <taxon>Cohnella</taxon>
    </lineage>
</organism>
<evidence type="ECO:0000313" key="1">
    <source>
        <dbReference type="EMBL" id="BBI32465.1"/>
    </source>
</evidence>
<keyword evidence="2" id="KW-1185">Reference proteome</keyword>
<protein>
    <submittedName>
        <fullName evidence="1">Uncharacterized protein</fullName>
    </submittedName>
</protein>
<dbReference type="EMBL" id="AP019400">
    <property type="protein sequence ID" value="BBI32465.1"/>
    <property type="molecule type" value="Genomic_DNA"/>
</dbReference>
<sequence>MAYKKPICECGEELLFEVEEVQVVQYEILKNGFVAKRPFHKGIHGDNNWGVLVCNTCRKQYEFNRSFVGKDKFKMLRDEEIS</sequence>
<gene>
    <name evidence="1" type="ORF">KCTCHS21_18640</name>
</gene>
<dbReference type="AlphaFoldDB" id="A0A3T1D382"/>
<accession>A0A3T1D382</accession>
<name>A0A3T1D382_9BACL</name>
<proteinExistence type="predicted"/>
<dbReference type="Proteomes" id="UP000289856">
    <property type="component" value="Chromosome"/>
</dbReference>